<reference evidence="3" key="1">
    <citation type="submission" date="2021-02" db="EMBL/GenBank/DDBJ databases">
        <authorList>
            <person name="Nowell W R."/>
        </authorList>
    </citation>
    <scope>NUCLEOTIDE SEQUENCE</scope>
</reference>
<organism evidence="3 4">
    <name type="scientific">Rotaria magnacalcarata</name>
    <dbReference type="NCBI Taxonomy" id="392030"/>
    <lineage>
        <taxon>Eukaryota</taxon>
        <taxon>Metazoa</taxon>
        <taxon>Spiralia</taxon>
        <taxon>Gnathifera</taxon>
        <taxon>Rotifera</taxon>
        <taxon>Eurotatoria</taxon>
        <taxon>Bdelloidea</taxon>
        <taxon>Philodinida</taxon>
        <taxon>Philodinidae</taxon>
        <taxon>Rotaria</taxon>
    </lineage>
</organism>
<comment type="caution">
    <text evidence="3">The sequence shown here is derived from an EMBL/GenBank/DDBJ whole genome shotgun (WGS) entry which is preliminary data.</text>
</comment>
<evidence type="ECO:0000313" key="3">
    <source>
        <dbReference type="EMBL" id="CAF4836020.1"/>
    </source>
</evidence>
<dbReference type="Pfam" id="PF11999">
    <property type="entry name" value="Ice_binding"/>
    <property type="match status" value="1"/>
</dbReference>
<name>A0A8S3BL00_9BILA</name>
<proteinExistence type="inferred from homology"/>
<protein>
    <submittedName>
        <fullName evidence="3">Uncharacterized protein</fullName>
    </submittedName>
</protein>
<comment type="similarity">
    <text evidence="1">Belongs to the ice-binding protein family.</text>
</comment>
<keyword evidence="2" id="KW-0732">Signal</keyword>
<dbReference type="EMBL" id="CAJOBH010148215">
    <property type="protein sequence ID" value="CAF4836020.1"/>
    <property type="molecule type" value="Genomic_DNA"/>
</dbReference>
<dbReference type="InterPro" id="IPR021884">
    <property type="entry name" value="Ice-bd_prot"/>
</dbReference>
<dbReference type="AlphaFoldDB" id="A0A8S3BL00"/>
<gene>
    <name evidence="3" type="ORF">BYL167_LOCUS49641</name>
</gene>
<evidence type="ECO:0000313" key="4">
    <source>
        <dbReference type="Proteomes" id="UP000681967"/>
    </source>
</evidence>
<evidence type="ECO:0000256" key="2">
    <source>
        <dbReference type="ARBA" id="ARBA00022729"/>
    </source>
</evidence>
<dbReference type="Proteomes" id="UP000681967">
    <property type="component" value="Unassembled WGS sequence"/>
</dbReference>
<sequence length="135" mass="14451">MAGIDLAGETLGSGVYKRSPTTINLTGILTLNGKDIYIFQVGTSIITGANFQLLAINEATAGCVFWLVGSSFTFGASSQFLGNIFAYAFLMFWYNVTHSGSIYALTAAFTFITDTVTGQDSCNICNTIIDLVKSR</sequence>
<accession>A0A8S3BL00</accession>
<feature type="non-terminal residue" evidence="3">
    <location>
        <position position="135"/>
    </location>
</feature>
<evidence type="ECO:0000256" key="1">
    <source>
        <dbReference type="ARBA" id="ARBA00005445"/>
    </source>
</evidence>